<dbReference type="PANTHER" id="PTHR43544:SF5">
    <property type="entry name" value="C-FACTOR-RELATED"/>
    <property type="match status" value="1"/>
</dbReference>
<proteinExistence type="predicted"/>
<dbReference type="InterPro" id="IPR036291">
    <property type="entry name" value="NAD(P)-bd_dom_sf"/>
</dbReference>
<dbReference type="Gene3D" id="3.40.50.720">
    <property type="entry name" value="NAD(P)-binding Rossmann-like Domain"/>
    <property type="match status" value="1"/>
</dbReference>
<dbReference type="InterPro" id="IPR051468">
    <property type="entry name" value="Fungal_SecMetab_SDRs"/>
</dbReference>
<accession>A0A6A5GZ93</accession>
<sequence>MVADFKPLGTPVLVTTMHPGWVLTEMGGANAKITIEESAADMMKSIGKLSKTHNGGLFDRNLEIMPF</sequence>
<gene>
    <name evidence="1" type="ORF">GCK72_016372</name>
</gene>
<name>A0A6A5GZ93_CAERE</name>
<comment type="caution">
    <text evidence="1">The sequence shown here is derived from an EMBL/GenBank/DDBJ whole genome shotgun (WGS) entry which is preliminary data.</text>
</comment>
<dbReference type="GO" id="GO:0005737">
    <property type="term" value="C:cytoplasm"/>
    <property type="evidence" value="ECO:0007669"/>
    <property type="project" value="TreeGrafter"/>
</dbReference>
<dbReference type="KEGG" id="crq:GCK72_016372"/>
<dbReference type="RefSeq" id="XP_053586242.1">
    <property type="nucleotide sequence ID" value="XM_053731470.1"/>
</dbReference>
<organism evidence="1 2">
    <name type="scientific">Caenorhabditis remanei</name>
    <name type="common">Caenorhabditis vulgaris</name>
    <dbReference type="NCBI Taxonomy" id="31234"/>
    <lineage>
        <taxon>Eukaryota</taxon>
        <taxon>Metazoa</taxon>
        <taxon>Ecdysozoa</taxon>
        <taxon>Nematoda</taxon>
        <taxon>Chromadorea</taxon>
        <taxon>Rhabditida</taxon>
        <taxon>Rhabditina</taxon>
        <taxon>Rhabditomorpha</taxon>
        <taxon>Rhabditoidea</taxon>
        <taxon>Rhabditidae</taxon>
        <taxon>Peloderinae</taxon>
        <taxon>Caenorhabditis</taxon>
    </lineage>
</organism>
<protein>
    <submittedName>
        <fullName evidence="1">Uncharacterized protein</fullName>
    </submittedName>
</protein>
<evidence type="ECO:0000313" key="2">
    <source>
        <dbReference type="Proteomes" id="UP000483820"/>
    </source>
</evidence>
<dbReference type="EMBL" id="WUAV01000004">
    <property type="protein sequence ID" value="KAF1759905.1"/>
    <property type="molecule type" value="Genomic_DNA"/>
</dbReference>
<dbReference type="GO" id="GO:0016491">
    <property type="term" value="F:oxidoreductase activity"/>
    <property type="evidence" value="ECO:0007669"/>
    <property type="project" value="TreeGrafter"/>
</dbReference>
<evidence type="ECO:0000313" key="1">
    <source>
        <dbReference type="EMBL" id="KAF1759905.1"/>
    </source>
</evidence>
<dbReference type="GeneID" id="9816644"/>
<dbReference type="PANTHER" id="PTHR43544">
    <property type="entry name" value="SHORT-CHAIN DEHYDROGENASE/REDUCTASE"/>
    <property type="match status" value="1"/>
</dbReference>
<reference evidence="1 2" key="1">
    <citation type="submission" date="2019-12" db="EMBL/GenBank/DDBJ databases">
        <title>Chromosome-level assembly of the Caenorhabditis remanei genome.</title>
        <authorList>
            <person name="Teterina A.A."/>
            <person name="Willis J.H."/>
            <person name="Phillips P.C."/>
        </authorList>
    </citation>
    <scope>NUCLEOTIDE SEQUENCE [LARGE SCALE GENOMIC DNA]</scope>
    <source>
        <strain evidence="1 2">PX506</strain>
        <tissue evidence="1">Whole organism</tissue>
    </source>
</reference>
<dbReference type="AlphaFoldDB" id="A0A6A5GZ93"/>
<dbReference type="CTD" id="9816644"/>
<dbReference type="SUPFAM" id="SSF51735">
    <property type="entry name" value="NAD(P)-binding Rossmann-fold domains"/>
    <property type="match status" value="1"/>
</dbReference>
<dbReference type="Proteomes" id="UP000483820">
    <property type="component" value="Chromosome IV"/>
</dbReference>